<feature type="compositionally biased region" description="Low complexity" evidence="1">
    <location>
        <begin position="74"/>
        <end position="83"/>
    </location>
</feature>
<protein>
    <submittedName>
        <fullName evidence="2">Uncharacterized protein</fullName>
    </submittedName>
</protein>
<reference evidence="2" key="1">
    <citation type="submission" date="2015-06" db="UniProtKB">
        <authorList>
            <consortium name="EnsemblPlants"/>
        </authorList>
    </citation>
    <scope>IDENTIFICATION</scope>
</reference>
<feature type="region of interest" description="Disordered" evidence="1">
    <location>
        <begin position="74"/>
        <end position="93"/>
    </location>
</feature>
<evidence type="ECO:0000313" key="2">
    <source>
        <dbReference type="EnsemblPlants" id="EMT08728"/>
    </source>
</evidence>
<evidence type="ECO:0000256" key="1">
    <source>
        <dbReference type="SAM" id="MobiDB-lite"/>
    </source>
</evidence>
<dbReference type="AlphaFoldDB" id="M8C0L6"/>
<proteinExistence type="predicted"/>
<name>M8C0L6_AEGTA</name>
<sequence>MRWSSQEKQGEDGCCIPRMWTGFGHGADTARSGADVERMLLLCLARTARVWIEASRSLRCLAAGTGAQQRLLPPLPPNNAAARSYAADQSIGR</sequence>
<organism evidence="2">
    <name type="scientific">Aegilops tauschii</name>
    <name type="common">Tausch's goatgrass</name>
    <name type="synonym">Aegilops squarrosa</name>
    <dbReference type="NCBI Taxonomy" id="37682"/>
    <lineage>
        <taxon>Eukaryota</taxon>
        <taxon>Viridiplantae</taxon>
        <taxon>Streptophyta</taxon>
        <taxon>Embryophyta</taxon>
        <taxon>Tracheophyta</taxon>
        <taxon>Spermatophyta</taxon>
        <taxon>Magnoliopsida</taxon>
        <taxon>Liliopsida</taxon>
        <taxon>Poales</taxon>
        <taxon>Poaceae</taxon>
        <taxon>BOP clade</taxon>
        <taxon>Pooideae</taxon>
        <taxon>Triticodae</taxon>
        <taxon>Triticeae</taxon>
        <taxon>Triticinae</taxon>
        <taxon>Aegilops</taxon>
    </lineage>
</organism>
<accession>M8C0L6</accession>
<dbReference type="EnsemblPlants" id="EMT08728">
    <property type="protein sequence ID" value="EMT08728"/>
    <property type="gene ID" value="F775_43565"/>
</dbReference>